<dbReference type="OrthoDB" id="1933717at2759"/>
<accession>A0A6A6CL75</accession>
<dbReference type="GeneID" id="54570305"/>
<evidence type="ECO:0008006" key="5">
    <source>
        <dbReference type="Google" id="ProtNLM"/>
    </source>
</evidence>
<keyword evidence="2" id="KW-0560">Oxidoreductase</keyword>
<dbReference type="InterPro" id="IPR002347">
    <property type="entry name" value="SDR_fam"/>
</dbReference>
<proteinExistence type="inferred from homology"/>
<dbReference type="SUPFAM" id="SSF51735">
    <property type="entry name" value="NAD(P)-binding Rossmann-fold domains"/>
    <property type="match status" value="1"/>
</dbReference>
<dbReference type="EMBL" id="ML993596">
    <property type="protein sequence ID" value="KAF2166682.1"/>
    <property type="molecule type" value="Genomic_DNA"/>
</dbReference>
<dbReference type="GO" id="GO:0016491">
    <property type="term" value="F:oxidoreductase activity"/>
    <property type="evidence" value="ECO:0007669"/>
    <property type="project" value="UniProtKB-KW"/>
</dbReference>
<dbReference type="Pfam" id="PF00106">
    <property type="entry name" value="adh_short"/>
    <property type="match status" value="1"/>
</dbReference>
<evidence type="ECO:0000256" key="1">
    <source>
        <dbReference type="ARBA" id="ARBA00006484"/>
    </source>
</evidence>
<dbReference type="Proteomes" id="UP000799537">
    <property type="component" value="Unassembled WGS sequence"/>
</dbReference>
<dbReference type="PANTHER" id="PTHR42901">
    <property type="entry name" value="ALCOHOL DEHYDROGENASE"/>
    <property type="match status" value="1"/>
</dbReference>
<evidence type="ECO:0000313" key="3">
    <source>
        <dbReference type="EMBL" id="KAF2166682.1"/>
    </source>
</evidence>
<keyword evidence="4" id="KW-1185">Reference proteome</keyword>
<dbReference type="AlphaFoldDB" id="A0A6A6CL75"/>
<evidence type="ECO:0000256" key="2">
    <source>
        <dbReference type="ARBA" id="ARBA00023002"/>
    </source>
</evidence>
<evidence type="ECO:0000313" key="4">
    <source>
        <dbReference type="Proteomes" id="UP000799537"/>
    </source>
</evidence>
<name>A0A6A6CL75_ZASCE</name>
<sequence length="259" mass="28146">MAGFDSAPRPVKTWHSKSYDHVDPKRSAFDGKGKTLLITAGATGRVERIVILSRSPGPQQEAKSALNSLYPSLQVLPYQVSITDHGRINSILKDIGKIDVLVMSATATEPGFGGSNLDVSVDDMQLIFDTNVIAAFNLVQTYLSLPEPVGRRKTIINVSSLASHIVLPGQVGYGPSKAAVSQIFNHFAKELDPTKATLLSYHPGALYTAKAASYDIKDNPEASFLHGRMVWSNWDAAELVALREKVENDPNYLTIGLQQ</sequence>
<protein>
    <recommendedName>
        <fullName evidence="5">NAD(P)-binding protein</fullName>
    </recommendedName>
</protein>
<dbReference type="PANTHER" id="PTHR42901:SF1">
    <property type="entry name" value="ALCOHOL DEHYDROGENASE"/>
    <property type="match status" value="1"/>
</dbReference>
<organism evidence="3 4">
    <name type="scientific">Zasmidium cellare ATCC 36951</name>
    <dbReference type="NCBI Taxonomy" id="1080233"/>
    <lineage>
        <taxon>Eukaryota</taxon>
        <taxon>Fungi</taxon>
        <taxon>Dikarya</taxon>
        <taxon>Ascomycota</taxon>
        <taxon>Pezizomycotina</taxon>
        <taxon>Dothideomycetes</taxon>
        <taxon>Dothideomycetidae</taxon>
        <taxon>Mycosphaerellales</taxon>
        <taxon>Mycosphaerellaceae</taxon>
        <taxon>Zasmidium</taxon>
    </lineage>
</organism>
<dbReference type="Gene3D" id="3.40.50.720">
    <property type="entry name" value="NAD(P)-binding Rossmann-like Domain"/>
    <property type="match status" value="1"/>
</dbReference>
<dbReference type="RefSeq" id="XP_033667571.1">
    <property type="nucleotide sequence ID" value="XM_033817033.1"/>
</dbReference>
<dbReference type="CDD" id="cd05233">
    <property type="entry name" value="SDR_c"/>
    <property type="match status" value="1"/>
</dbReference>
<comment type="similarity">
    <text evidence="1">Belongs to the short-chain dehydrogenases/reductases (SDR) family.</text>
</comment>
<reference evidence="3" key="1">
    <citation type="journal article" date="2020" name="Stud. Mycol.">
        <title>101 Dothideomycetes genomes: a test case for predicting lifestyles and emergence of pathogens.</title>
        <authorList>
            <person name="Haridas S."/>
            <person name="Albert R."/>
            <person name="Binder M."/>
            <person name="Bloem J."/>
            <person name="Labutti K."/>
            <person name="Salamov A."/>
            <person name="Andreopoulos B."/>
            <person name="Baker S."/>
            <person name="Barry K."/>
            <person name="Bills G."/>
            <person name="Bluhm B."/>
            <person name="Cannon C."/>
            <person name="Castanera R."/>
            <person name="Culley D."/>
            <person name="Daum C."/>
            <person name="Ezra D."/>
            <person name="Gonzalez J."/>
            <person name="Henrissat B."/>
            <person name="Kuo A."/>
            <person name="Liang C."/>
            <person name="Lipzen A."/>
            <person name="Lutzoni F."/>
            <person name="Magnuson J."/>
            <person name="Mondo S."/>
            <person name="Nolan M."/>
            <person name="Ohm R."/>
            <person name="Pangilinan J."/>
            <person name="Park H.-J."/>
            <person name="Ramirez L."/>
            <person name="Alfaro M."/>
            <person name="Sun H."/>
            <person name="Tritt A."/>
            <person name="Yoshinaga Y."/>
            <person name="Zwiers L.-H."/>
            <person name="Turgeon B."/>
            <person name="Goodwin S."/>
            <person name="Spatafora J."/>
            <person name="Crous P."/>
            <person name="Grigoriev I."/>
        </authorList>
    </citation>
    <scope>NUCLEOTIDE SEQUENCE</scope>
    <source>
        <strain evidence="3">ATCC 36951</strain>
    </source>
</reference>
<dbReference type="InterPro" id="IPR036291">
    <property type="entry name" value="NAD(P)-bd_dom_sf"/>
</dbReference>
<dbReference type="PRINTS" id="PR00081">
    <property type="entry name" value="GDHRDH"/>
</dbReference>
<gene>
    <name evidence="3" type="ORF">M409DRAFT_66652</name>
</gene>